<dbReference type="InterPro" id="IPR047512">
    <property type="entry name" value="FH_FOXJ1"/>
</dbReference>
<keyword evidence="1" id="KW-0970">Cilium biogenesis/degradation</keyword>
<gene>
    <name evidence="11" type="ORF">PHAECO_LOCUS12140</name>
</gene>
<evidence type="ECO:0000256" key="8">
    <source>
        <dbReference type="PROSITE-ProRule" id="PRU00089"/>
    </source>
</evidence>
<evidence type="ECO:0000313" key="11">
    <source>
        <dbReference type="EMBL" id="CAG9824588.1"/>
    </source>
</evidence>
<dbReference type="PANTHER" id="PTHR46805">
    <property type="entry name" value="FORKHEAD BOX PROTEIN J1"/>
    <property type="match status" value="1"/>
</dbReference>
<dbReference type="InterPro" id="IPR036388">
    <property type="entry name" value="WH-like_DNA-bd_sf"/>
</dbReference>
<keyword evidence="2" id="KW-0805">Transcription regulation</keyword>
<keyword evidence="4" id="KW-0010">Activator</keyword>
<dbReference type="SUPFAM" id="SSF46785">
    <property type="entry name" value="Winged helix' DNA-binding domain"/>
    <property type="match status" value="1"/>
</dbReference>
<name>A0A9N9X5A0_PHACE</name>
<feature type="compositionally biased region" description="Pro residues" evidence="9">
    <location>
        <begin position="217"/>
        <end position="227"/>
    </location>
</feature>
<dbReference type="InterPro" id="IPR047513">
    <property type="entry name" value="FOXJ1"/>
</dbReference>
<feature type="compositionally biased region" description="Basic residues" evidence="9">
    <location>
        <begin position="366"/>
        <end position="375"/>
    </location>
</feature>
<evidence type="ECO:0000256" key="4">
    <source>
        <dbReference type="ARBA" id="ARBA00023159"/>
    </source>
</evidence>
<dbReference type="AlphaFoldDB" id="A0A9N9X5A0"/>
<dbReference type="PROSITE" id="PS50039">
    <property type="entry name" value="FORK_HEAD_3"/>
    <property type="match status" value="1"/>
</dbReference>
<dbReference type="GO" id="GO:0000981">
    <property type="term" value="F:DNA-binding transcription factor activity, RNA polymerase II-specific"/>
    <property type="evidence" value="ECO:0007669"/>
    <property type="project" value="TreeGrafter"/>
</dbReference>
<feature type="region of interest" description="Disordered" evidence="9">
    <location>
        <begin position="215"/>
        <end position="242"/>
    </location>
</feature>
<dbReference type="InterPro" id="IPR036390">
    <property type="entry name" value="WH_DNA-bd_sf"/>
</dbReference>
<evidence type="ECO:0000256" key="3">
    <source>
        <dbReference type="ARBA" id="ARBA00023125"/>
    </source>
</evidence>
<dbReference type="GO" id="GO:0000978">
    <property type="term" value="F:RNA polymerase II cis-regulatory region sequence-specific DNA binding"/>
    <property type="evidence" value="ECO:0007669"/>
    <property type="project" value="TreeGrafter"/>
</dbReference>
<feature type="domain" description="Fork-head" evidence="10">
    <location>
        <begin position="257"/>
        <end position="347"/>
    </location>
</feature>
<evidence type="ECO:0000256" key="2">
    <source>
        <dbReference type="ARBA" id="ARBA00023015"/>
    </source>
</evidence>
<reference evidence="11" key="1">
    <citation type="submission" date="2022-01" db="EMBL/GenBank/DDBJ databases">
        <authorList>
            <person name="King R."/>
        </authorList>
    </citation>
    <scope>NUCLEOTIDE SEQUENCE</scope>
</reference>
<evidence type="ECO:0000256" key="5">
    <source>
        <dbReference type="ARBA" id="ARBA00023163"/>
    </source>
</evidence>
<dbReference type="PROSITE" id="PS00657">
    <property type="entry name" value="FORK_HEAD_1"/>
    <property type="match status" value="1"/>
</dbReference>
<protein>
    <recommendedName>
        <fullName evidence="10">Fork-head domain-containing protein</fullName>
    </recommendedName>
</protein>
<proteinExistence type="inferred from homology"/>
<accession>A0A9N9X5A0</accession>
<dbReference type="PRINTS" id="PR00053">
    <property type="entry name" value="FORKHEAD"/>
</dbReference>
<dbReference type="GO" id="GO:0030030">
    <property type="term" value="P:cell projection organization"/>
    <property type="evidence" value="ECO:0007669"/>
    <property type="project" value="UniProtKB-KW"/>
</dbReference>
<dbReference type="FunFam" id="1.10.10.10:FF:000135">
    <property type="entry name" value="forkhead box protein G1"/>
    <property type="match status" value="1"/>
</dbReference>
<reference evidence="11" key="2">
    <citation type="submission" date="2022-10" db="EMBL/GenBank/DDBJ databases">
        <authorList>
            <consortium name="ENA_rothamsted_submissions"/>
            <consortium name="culmorum"/>
            <person name="King R."/>
        </authorList>
    </citation>
    <scope>NUCLEOTIDE SEQUENCE</scope>
</reference>
<dbReference type="Proteomes" id="UP001153737">
    <property type="component" value="Chromosome 8"/>
</dbReference>
<dbReference type="GO" id="GO:0005634">
    <property type="term" value="C:nucleus"/>
    <property type="evidence" value="ECO:0007669"/>
    <property type="project" value="UniProtKB-SubCell"/>
</dbReference>
<evidence type="ECO:0000256" key="7">
    <source>
        <dbReference type="ARBA" id="ARBA00034770"/>
    </source>
</evidence>
<evidence type="ECO:0000256" key="6">
    <source>
        <dbReference type="ARBA" id="ARBA00023242"/>
    </source>
</evidence>
<dbReference type="SMART" id="SM00339">
    <property type="entry name" value="FH"/>
    <property type="match status" value="1"/>
</dbReference>
<dbReference type="InterPro" id="IPR030456">
    <property type="entry name" value="TF_fork_head_CS_2"/>
</dbReference>
<evidence type="ECO:0000313" key="12">
    <source>
        <dbReference type="Proteomes" id="UP001153737"/>
    </source>
</evidence>
<dbReference type="OrthoDB" id="10029558at2759"/>
<feature type="region of interest" description="Disordered" evidence="9">
    <location>
        <begin position="341"/>
        <end position="385"/>
    </location>
</feature>
<dbReference type="InterPro" id="IPR018122">
    <property type="entry name" value="TF_fork_head_CS_1"/>
</dbReference>
<keyword evidence="6 8" id="KW-0539">Nucleus</keyword>
<dbReference type="InterPro" id="IPR001766">
    <property type="entry name" value="Fork_head_dom"/>
</dbReference>
<dbReference type="Pfam" id="PF00250">
    <property type="entry name" value="Forkhead"/>
    <property type="match status" value="1"/>
</dbReference>
<dbReference type="EMBL" id="OU896714">
    <property type="protein sequence ID" value="CAG9824588.1"/>
    <property type="molecule type" value="Genomic_DNA"/>
</dbReference>
<dbReference type="PROSITE" id="PS00658">
    <property type="entry name" value="FORK_HEAD_2"/>
    <property type="match status" value="1"/>
</dbReference>
<organism evidence="11 12">
    <name type="scientific">Phaedon cochleariae</name>
    <name type="common">Mustard beetle</name>
    <dbReference type="NCBI Taxonomy" id="80249"/>
    <lineage>
        <taxon>Eukaryota</taxon>
        <taxon>Metazoa</taxon>
        <taxon>Ecdysozoa</taxon>
        <taxon>Arthropoda</taxon>
        <taxon>Hexapoda</taxon>
        <taxon>Insecta</taxon>
        <taxon>Pterygota</taxon>
        <taxon>Neoptera</taxon>
        <taxon>Endopterygota</taxon>
        <taxon>Coleoptera</taxon>
        <taxon>Polyphaga</taxon>
        <taxon>Cucujiformia</taxon>
        <taxon>Chrysomeloidea</taxon>
        <taxon>Chrysomelidae</taxon>
        <taxon>Chrysomelinae</taxon>
        <taxon>Chrysomelini</taxon>
        <taxon>Phaedon</taxon>
    </lineage>
</organism>
<sequence length="491" mass="56372">MDKLDNCDSEFGYSYNFPMESDNETELATKNLQNINKELVFKSNELENDSLAVLQNIHIRNNVEYLPTDVQSCIEVESTNIINISENQIVEIQFQNGNGTVNTEYIVNDKLLETNIDGEDIEMKSTFVNLNEGVYEEIIPYQIYDEINKNSTDNFEIVQHIDGNISENSSNTDNFSQNTFNLSILSPQSENDEQSETDLTSLNWLHNITNIMAVPNLPTPPVSPTPKPSKRKPNSNSSHQEDLTININYYKKNGDKKPPFSYATLICMAMGKNGNKMTLSAIYRWIRENFLYYREAHPSWQNSIRHNLSLNKCFMKHPRSKDEPGKGGFWKLDLERLEESRRSKRRSSLTVRVPRNRHSSDEKVLKPPRKTKRYRSSQNPGERKHNILSNISICGETDIENLEDIKKKEKKVEQKIRKTTELKIKEDKTDGALTDNSVESDFIPESMPNQSVITEPVHNLLGEDELTGLLLATKGWDDCQLELLDSLLDSL</sequence>
<dbReference type="Gene3D" id="1.10.10.10">
    <property type="entry name" value="Winged helix-like DNA-binding domain superfamily/Winged helix DNA-binding domain"/>
    <property type="match status" value="1"/>
</dbReference>
<evidence type="ECO:0000259" key="10">
    <source>
        <dbReference type="PROSITE" id="PS50039"/>
    </source>
</evidence>
<comment type="similarity">
    <text evidence="7">Belongs to the FOXJ1 family.</text>
</comment>
<feature type="DNA-binding region" description="Fork-head" evidence="8">
    <location>
        <begin position="257"/>
        <end position="347"/>
    </location>
</feature>
<dbReference type="CDD" id="cd20023">
    <property type="entry name" value="FH_FOXJ1"/>
    <property type="match status" value="1"/>
</dbReference>
<comment type="subcellular location">
    <subcellularLocation>
        <location evidence="8">Nucleus</location>
    </subcellularLocation>
</comment>
<dbReference type="PANTHER" id="PTHR46805:SF1">
    <property type="entry name" value="FORKHEAD BOX PROTEIN J1"/>
    <property type="match status" value="1"/>
</dbReference>
<keyword evidence="12" id="KW-1185">Reference proteome</keyword>
<evidence type="ECO:0000256" key="1">
    <source>
        <dbReference type="ARBA" id="ARBA00022794"/>
    </source>
</evidence>
<keyword evidence="5" id="KW-0804">Transcription</keyword>
<evidence type="ECO:0000256" key="9">
    <source>
        <dbReference type="SAM" id="MobiDB-lite"/>
    </source>
</evidence>
<keyword evidence="3 8" id="KW-0238">DNA-binding</keyword>